<dbReference type="PANTHER" id="PTHR45947">
    <property type="entry name" value="SULFOQUINOVOSYL TRANSFERASE SQD2"/>
    <property type="match status" value="1"/>
</dbReference>
<accession>A0ABP8GQ53</accession>
<dbReference type="Proteomes" id="UP001500582">
    <property type="component" value="Unassembled WGS sequence"/>
</dbReference>
<dbReference type="EMBL" id="BAABFT010000008">
    <property type="protein sequence ID" value="GAA4328309.1"/>
    <property type="molecule type" value="Genomic_DNA"/>
</dbReference>
<evidence type="ECO:0000313" key="2">
    <source>
        <dbReference type="EMBL" id="GAA4328309.1"/>
    </source>
</evidence>
<dbReference type="RefSeq" id="WP_345212164.1">
    <property type="nucleotide sequence ID" value="NZ_BAABFT010000008.1"/>
</dbReference>
<dbReference type="CDD" id="cd03801">
    <property type="entry name" value="GT4_PimA-like"/>
    <property type="match status" value="1"/>
</dbReference>
<comment type="caution">
    <text evidence="2">The sequence shown here is derived from an EMBL/GenBank/DDBJ whole genome shotgun (WGS) entry which is preliminary data.</text>
</comment>
<dbReference type="Pfam" id="PF00534">
    <property type="entry name" value="Glycos_transf_1"/>
    <property type="match status" value="1"/>
</dbReference>
<proteinExistence type="predicted"/>
<protein>
    <recommendedName>
        <fullName evidence="1">Glycosyl transferase family 1 domain-containing protein</fullName>
    </recommendedName>
</protein>
<gene>
    <name evidence="2" type="ORF">GCM10023149_32270</name>
</gene>
<dbReference type="InterPro" id="IPR050194">
    <property type="entry name" value="Glycosyltransferase_grp1"/>
</dbReference>
<reference evidence="3" key="1">
    <citation type="journal article" date="2019" name="Int. J. Syst. Evol. Microbiol.">
        <title>The Global Catalogue of Microorganisms (GCM) 10K type strain sequencing project: providing services to taxonomists for standard genome sequencing and annotation.</title>
        <authorList>
            <consortium name="The Broad Institute Genomics Platform"/>
            <consortium name="The Broad Institute Genome Sequencing Center for Infectious Disease"/>
            <person name="Wu L."/>
            <person name="Ma J."/>
        </authorList>
    </citation>
    <scope>NUCLEOTIDE SEQUENCE [LARGE SCALE GENOMIC DNA]</scope>
    <source>
        <strain evidence="3">JCM 17705</strain>
    </source>
</reference>
<name>A0ABP8GQ53_9SPHI</name>
<evidence type="ECO:0000259" key="1">
    <source>
        <dbReference type="Pfam" id="PF00534"/>
    </source>
</evidence>
<sequence length="390" mass="43435">MRRLAIVTTHPIQYYAPIFDLLAGRGKIDIKVFYTWGKDAMQKHDPGFGRQVDWDVPLLDGYHFEWANNTAKDAGSHHFRGIVNPDLTGQINAYQPDALLVIGWCYHSHLMVMRHFKGKIPVYFRGDSTLLDAVPGLKTLLRAAFLRWVYHLTDHVFYTGTNNKNYLLKHGLKADQLSFTPHAVDNAFFAACHCNEAKALRQSLNIADDTTLILFAGKFEDKKDPFLLLDAFLKTKLPNTALLFTGNGVLEDSLKAKAQGSPNVHFLDFKNQSAMPVTYQACDLFCLPSKGPAETWGLAVNEAMAAGKAILVSDKVGCATDLVKPGYNGTVFRAASLDDLQEQLKALLTKGKPALKQMGQASKEIIKHWNFEQTAKAIERQLLNQSTPDA</sequence>
<dbReference type="Gene3D" id="3.40.50.2000">
    <property type="entry name" value="Glycogen Phosphorylase B"/>
    <property type="match status" value="2"/>
</dbReference>
<organism evidence="2 3">
    <name type="scientific">Mucilaginibacter gynuensis</name>
    <dbReference type="NCBI Taxonomy" id="1302236"/>
    <lineage>
        <taxon>Bacteria</taxon>
        <taxon>Pseudomonadati</taxon>
        <taxon>Bacteroidota</taxon>
        <taxon>Sphingobacteriia</taxon>
        <taxon>Sphingobacteriales</taxon>
        <taxon>Sphingobacteriaceae</taxon>
        <taxon>Mucilaginibacter</taxon>
    </lineage>
</organism>
<feature type="domain" description="Glycosyl transferase family 1" evidence="1">
    <location>
        <begin position="199"/>
        <end position="364"/>
    </location>
</feature>
<dbReference type="SUPFAM" id="SSF53756">
    <property type="entry name" value="UDP-Glycosyltransferase/glycogen phosphorylase"/>
    <property type="match status" value="1"/>
</dbReference>
<dbReference type="PANTHER" id="PTHR45947:SF3">
    <property type="entry name" value="SULFOQUINOVOSYL TRANSFERASE SQD2"/>
    <property type="match status" value="1"/>
</dbReference>
<dbReference type="InterPro" id="IPR001296">
    <property type="entry name" value="Glyco_trans_1"/>
</dbReference>
<evidence type="ECO:0000313" key="3">
    <source>
        <dbReference type="Proteomes" id="UP001500582"/>
    </source>
</evidence>
<keyword evidence="3" id="KW-1185">Reference proteome</keyword>